<evidence type="ECO:0000256" key="3">
    <source>
        <dbReference type="ARBA" id="ARBA00023004"/>
    </source>
</evidence>
<dbReference type="CDD" id="cd00056">
    <property type="entry name" value="ENDO3c"/>
    <property type="match status" value="1"/>
</dbReference>
<keyword evidence="7" id="KW-1185">Reference proteome</keyword>
<sequence>MTLIEIYETLFKIFGKQHWWPADSQDEVIIGAILTQNTAWQNVEKAIENLKKTNLCSLDKIRNSSQSIIEGLIKPSGFYRQKSLYLKEIASFFKNFDKNNTDTANFRKMLLNVKGIGFETADSILLYVFSRPIFVVDAYTKRLVERKKLFYSLEYNKVQQFFMQNLPHDIELFKEYHALIVKLGKIFCRKKPNCAGCPIKCV</sequence>
<dbReference type="Gene3D" id="1.10.1670.10">
    <property type="entry name" value="Helix-hairpin-Helix base-excision DNA repair enzymes (C-terminal)"/>
    <property type="match status" value="1"/>
</dbReference>
<dbReference type="AlphaFoldDB" id="A0A1X4XVM2"/>
<protein>
    <submittedName>
        <fullName evidence="6">Endonuclease 3</fullName>
        <ecNumber evidence="6">4.2.99.18</ecNumber>
    </submittedName>
</protein>
<dbReference type="GO" id="GO:0140078">
    <property type="term" value="F:class I DNA-(apurinic or apyrimidinic site) endonuclease activity"/>
    <property type="evidence" value="ECO:0007669"/>
    <property type="project" value="UniProtKB-EC"/>
</dbReference>
<dbReference type="Proteomes" id="UP000194141">
    <property type="component" value="Unassembled WGS sequence"/>
</dbReference>
<dbReference type="InterPro" id="IPR003265">
    <property type="entry name" value="HhH-GPD_domain"/>
</dbReference>
<proteinExistence type="predicted"/>
<dbReference type="GO" id="GO:0051539">
    <property type="term" value="F:4 iron, 4 sulfur cluster binding"/>
    <property type="evidence" value="ECO:0007669"/>
    <property type="project" value="UniProtKB-KW"/>
</dbReference>
<dbReference type="PANTHER" id="PTHR10359">
    <property type="entry name" value="A/G-SPECIFIC ADENINE GLYCOSYLASE/ENDONUCLEASE III"/>
    <property type="match status" value="1"/>
</dbReference>
<evidence type="ECO:0000256" key="2">
    <source>
        <dbReference type="ARBA" id="ARBA00022723"/>
    </source>
</evidence>
<keyword evidence="6" id="KW-0540">Nuclease</keyword>
<keyword evidence="3" id="KW-0408">Iron</keyword>
<dbReference type="Gene3D" id="1.10.340.30">
    <property type="entry name" value="Hypothetical protein, domain 2"/>
    <property type="match status" value="1"/>
</dbReference>
<dbReference type="PANTHER" id="PTHR10359:SF19">
    <property type="entry name" value="DNA REPAIR GLYCOSYLASE MJ1434-RELATED"/>
    <property type="match status" value="1"/>
</dbReference>
<dbReference type="Pfam" id="PF00730">
    <property type="entry name" value="HhH-GPD"/>
    <property type="match status" value="1"/>
</dbReference>
<evidence type="ECO:0000256" key="1">
    <source>
        <dbReference type="ARBA" id="ARBA00022485"/>
    </source>
</evidence>
<dbReference type="GO" id="GO:0006284">
    <property type="term" value="P:base-excision repair"/>
    <property type="evidence" value="ECO:0007669"/>
    <property type="project" value="InterPro"/>
</dbReference>
<name>A0A1X4XVM2_9BACT</name>
<dbReference type="PIRSF" id="PIRSF001435">
    <property type="entry name" value="Nth"/>
    <property type="match status" value="1"/>
</dbReference>
<keyword evidence="1" id="KW-0004">4Fe-4S</keyword>
<dbReference type="STRING" id="1562698.DESAMIL20_1133"/>
<keyword evidence="6" id="KW-0456">Lyase</keyword>
<keyword evidence="6" id="KW-0378">Hydrolase</keyword>
<dbReference type="GO" id="GO:0046872">
    <property type="term" value="F:metal ion binding"/>
    <property type="evidence" value="ECO:0007669"/>
    <property type="project" value="UniProtKB-KW"/>
</dbReference>
<organism evidence="6 7">
    <name type="scientific">Desulfurella amilsii</name>
    <dbReference type="NCBI Taxonomy" id="1562698"/>
    <lineage>
        <taxon>Bacteria</taxon>
        <taxon>Pseudomonadati</taxon>
        <taxon>Campylobacterota</taxon>
        <taxon>Desulfurellia</taxon>
        <taxon>Desulfurellales</taxon>
        <taxon>Desulfurellaceae</taxon>
        <taxon>Desulfurella</taxon>
    </lineage>
</organism>
<evidence type="ECO:0000313" key="7">
    <source>
        <dbReference type="Proteomes" id="UP000194141"/>
    </source>
</evidence>
<evidence type="ECO:0000259" key="5">
    <source>
        <dbReference type="SMART" id="SM00478"/>
    </source>
</evidence>
<accession>A0A1X4XVM2</accession>
<dbReference type="EC" id="4.2.99.18" evidence="6"/>
<dbReference type="SUPFAM" id="SSF48150">
    <property type="entry name" value="DNA-glycosylase"/>
    <property type="match status" value="1"/>
</dbReference>
<keyword evidence="2" id="KW-0479">Metal-binding</keyword>
<evidence type="ECO:0000313" key="6">
    <source>
        <dbReference type="EMBL" id="OSS41580.1"/>
    </source>
</evidence>
<dbReference type="InterPro" id="IPR023170">
    <property type="entry name" value="HhH_base_excis_C"/>
</dbReference>
<keyword evidence="6" id="KW-0255">Endonuclease</keyword>
<dbReference type="EMBL" id="MDSU01000018">
    <property type="protein sequence ID" value="OSS41580.1"/>
    <property type="molecule type" value="Genomic_DNA"/>
</dbReference>
<gene>
    <name evidence="6" type="ORF">DESAMIL20_1133</name>
</gene>
<comment type="caution">
    <text evidence="6">The sequence shown here is derived from an EMBL/GenBank/DDBJ whole genome shotgun (WGS) entry which is preliminary data.</text>
</comment>
<keyword evidence="4" id="KW-0411">Iron-sulfur</keyword>
<feature type="domain" description="HhH-GPD" evidence="5">
    <location>
        <begin position="34"/>
        <end position="186"/>
    </location>
</feature>
<reference evidence="6 7" key="1">
    <citation type="journal article" date="2017" name="Front. Microbiol.">
        <title>Genome Sequence of Desulfurella amilsii Strain TR1 and Comparative Genomics of Desulfurellaceae Family.</title>
        <authorList>
            <person name="Florentino A.P."/>
            <person name="Stams A.J."/>
            <person name="Sanchez-Andrea I."/>
        </authorList>
    </citation>
    <scope>NUCLEOTIDE SEQUENCE [LARGE SCALE GENOMIC DNA]</scope>
    <source>
        <strain evidence="6 7">TR1</strain>
    </source>
</reference>
<dbReference type="InterPro" id="IPR011257">
    <property type="entry name" value="DNA_glycosylase"/>
</dbReference>
<evidence type="ECO:0000256" key="4">
    <source>
        <dbReference type="ARBA" id="ARBA00023014"/>
    </source>
</evidence>
<dbReference type="SMART" id="SM00478">
    <property type="entry name" value="ENDO3c"/>
    <property type="match status" value="1"/>
</dbReference>